<name>A0A5K0UAF0_9VIRU</name>
<gene>
    <name evidence="1" type="ORF">YASMINEVIRUS_935</name>
</gene>
<evidence type="ECO:0000313" key="1">
    <source>
        <dbReference type="EMBL" id="VBB18472.1"/>
    </source>
</evidence>
<sequence length="138" mass="15973">MENIIKLLNAVSNVESRRVKFYTDTRPILYTHDPKKVLKIVTKNQSRPFETVLDCDEIAQNEFFDDSLFELALQSTNRSITVLEIDPYTTYYLYPVGTKIKVNHNGRIIDCCMLTTLKTYEYSCTDDVLCVSLSELTK</sequence>
<comment type="caution">
    <text evidence="1">The sequence shown here is derived from an EMBL/GenBank/DDBJ whole genome shotgun (WGS) entry which is preliminary data.</text>
</comment>
<proteinExistence type="predicted"/>
<organism evidence="1 2">
    <name type="scientific">Yasminevirus sp. GU-2018</name>
    <dbReference type="NCBI Taxonomy" id="2420051"/>
    <lineage>
        <taxon>Viruses</taxon>
        <taxon>Varidnaviria</taxon>
        <taxon>Bamfordvirae</taxon>
        <taxon>Nucleocytoviricota</taxon>
        <taxon>Megaviricetes</taxon>
        <taxon>Imitervirales</taxon>
        <taxon>Mimiviridae</taxon>
        <taxon>Klosneuvirinae</taxon>
        <taxon>Yasminevirus</taxon>
        <taxon>Yasminevirus saudimassiliense</taxon>
    </lineage>
</organism>
<reference evidence="1 2" key="1">
    <citation type="submission" date="2018-10" db="EMBL/GenBank/DDBJ databases">
        <authorList>
            <consortium name="IHU Genomes"/>
        </authorList>
    </citation>
    <scope>NUCLEOTIDE SEQUENCE [LARGE SCALE GENOMIC DNA]</scope>
    <source>
        <strain evidence="1 2">A1</strain>
    </source>
</reference>
<evidence type="ECO:0000313" key="2">
    <source>
        <dbReference type="Proteomes" id="UP000594342"/>
    </source>
</evidence>
<dbReference type="Proteomes" id="UP000594342">
    <property type="component" value="Unassembled WGS sequence"/>
</dbReference>
<accession>A0A5K0UAF0</accession>
<protein>
    <submittedName>
        <fullName evidence="1">Uncharacterized protein</fullName>
    </submittedName>
</protein>
<keyword evidence="2" id="KW-1185">Reference proteome</keyword>
<dbReference type="EMBL" id="UPSH01000001">
    <property type="protein sequence ID" value="VBB18472.1"/>
    <property type="molecule type" value="Genomic_DNA"/>
</dbReference>